<keyword evidence="2" id="KW-1185">Reference proteome</keyword>
<evidence type="ECO:0000313" key="2">
    <source>
        <dbReference type="Proteomes" id="UP000010474"/>
    </source>
</evidence>
<gene>
    <name evidence="1" type="ordered locus">Anacy_1698</name>
</gene>
<reference evidence="2" key="1">
    <citation type="journal article" date="2013" name="Proc. Natl. Acad. Sci. U.S.A.">
        <title>Improving the coverage of the cyanobacterial phylum using diversity-driven genome sequencing.</title>
        <authorList>
            <person name="Shih P.M."/>
            <person name="Wu D."/>
            <person name="Latifi A."/>
            <person name="Axen S.D."/>
            <person name="Fewer D.P."/>
            <person name="Talla E."/>
            <person name="Calteau A."/>
            <person name="Cai F."/>
            <person name="Tandeau de Marsac N."/>
            <person name="Rippka R."/>
            <person name="Herdman M."/>
            <person name="Sivonen K."/>
            <person name="Coursin T."/>
            <person name="Laurent T."/>
            <person name="Goodwin L."/>
            <person name="Nolan M."/>
            <person name="Davenport K.W."/>
            <person name="Han C.S."/>
            <person name="Rubin E.M."/>
            <person name="Eisen J.A."/>
            <person name="Woyke T."/>
            <person name="Gugger M."/>
            <person name="Kerfeld C.A."/>
        </authorList>
    </citation>
    <scope>NUCLEOTIDE SEQUENCE [LARGE SCALE GENOMIC DNA]</scope>
    <source>
        <strain evidence="2">ATCC 27899 / PCC 7122</strain>
    </source>
</reference>
<dbReference type="Proteomes" id="UP000010474">
    <property type="component" value="Chromosome"/>
</dbReference>
<dbReference type="EMBL" id="CP003659">
    <property type="protein sequence ID" value="AFZ57197.1"/>
    <property type="molecule type" value="Genomic_DNA"/>
</dbReference>
<name>K9ZF58_ANACC</name>
<sequence length="78" mass="8723">MNTELSSVELNRLFHKLTSAQMESISGGNTVIPLWSSNDTIFGNDLNGLLSKYFSSLGFYNNKILTIDFSNIDIYLVV</sequence>
<organism evidence="1 2">
    <name type="scientific">Anabaena cylindrica (strain ATCC 27899 / PCC 7122)</name>
    <dbReference type="NCBI Taxonomy" id="272123"/>
    <lineage>
        <taxon>Bacteria</taxon>
        <taxon>Bacillati</taxon>
        <taxon>Cyanobacteriota</taxon>
        <taxon>Cyanophyceae</taxon>
        <taxon>Nostocales</taxon>
        <taxon>Nostocaceae</taxon>
        <taxon>Anabaena</taxon>
    </lineage>
</organism>
<accession>K9ZF58</accession>
<dbReference type="HOGENOM" id="CLU_2614228_0_0_3"/>
<dbReference type="AlphaFoldDB" id="K9ZF58"/>
<evidence type="ECO:0000313" key="1">
    <source>
        <dbReference type="EMBL" id="AFZ57197.1"/>
    </source>
</evidence>
<dbReference type="OrthoDB" id="495847at2"/>
<proteinExistence type="predicted"/>
<dbReference type="STRING" id="272123.Anacy_1698"/>
<protein>
    <submittedName>
        <fullName evidence="1">Uncharacterized protein</fullName>
    </submittedName>
</protein>
<dbReference type="KEGG" id="acy:Anacy_1698"/>
<dbReference type="RefSeq" id="WP_015213846.1">
    <property type="nucleotide sequence ID" value="NC_019771.1"/>
</dbReference>
<dbReference type="PATRIC" id="fig|272123.3.peg.1854"/>